<comment type="caution">
    <text evidence="6">The sequence shown here is derived from an EMBL/GenBank/DDBJ whole genome shotgun (WGS) entry which is preliminary data.</text>
</comment>
<keyword evidence="7" id="KW-1185">Reference proteome</keyword>
<evidence type="ECO:0000313" key="6">
    <source>
        <dbReference type="EMBL" id="RXN19202.1"/>
    </source>
</evidence>
<evidence type="ECO:0000313" key="7">
    <source>
        <dbReference type="Proteomes" id="UP000290572"/>
    </source>
</evidence>
<feature type="compositionally biased region" description="Polar residues" evidence="4">
    <location>
        <begin position="515"/>
        <end position="525"/>
    </location>
</feature>
<dbReference type="Proteomes" id="UP000290572">
    <property type="component" value="Unassembled WGS sequence"/>
</dbReference>
<feature type="compositionally biased region" description="Low complexity" evidence="4">
    <location>
        <begin position="654"/>
        <end position="673"/>
    </location>
</feature>
<keyword evidence="3" id="KW-0342">GTP-binding</keyword>
<feature type="region of interest" description="Disordered" evidence="4">
    <location>
        <begin position="30"/>
        <end position="51"/>
    </location>
</feature>
<sequence length="693" mass="72064">MPPAQSESTTLALFPQFRLDTIFRVRNQTAVTPNSDQSSGEEAFRSEEEEQSDRAELRLVLIGRTGSGKSATGNTILGRRHFLSALRASSVTCVCKCGRTDEATKSILVVDMPGFGDTRLDAAHVNAEIAKCIALTAPGPHAFLLVVPLGRYTADEDRVVAQMLQVFGEEALRHTVVLFTRGDELDECGMESFLESAPERLKTLLRDCGGRYCVFNNRAPENRTQVNALLTLVDSMGGACYTNSVFLHAERAIRDEQRRRGHSRRQALRSAVRRFRTEAALSGKVLERVKALVAAGATGMAVGAVFGAAAPLAVAAGASVMGGGTVGLAGVSAAGSAGVGKAFGAIVAAATGKSAVALGAATGGVLGGSVGALVGAEAAGPREAALEAMQQVGAMGAAVVGVAAGVGGAVGAGAALGAVLEGGAITAGETVAANALVGVGNAAVQPVATGVGTTARILGAVGEIGRAAAGIALAGGLVIRVVKEKVRSASENSYTERNSYEIQWNKPRSSERSDWSTAPDLTTATAGRGPIRAARQSGALFVNDVNAGAQDGRVRSVSARATPEPREPPPHGESVDAERHSERLRHDTETRDIRERMDAAEFMDTMDPKMLQFVSNQVDFPDLFEEQMGGGAVAPVRPLPQVAPSAILTPPHTPIQTSSQTQTQTQTQTRTPPLLQPRPQPITQVSLTTPPRR</sequence>
<organism evidence="6 7">
    <name type="scientific">Labeo rohita</name>
    <name type="common">Indian major carp</name>
    <name type="synonym">Cyprinus rohita</name>
    <dbReference type="NCBI Taxonomy" id="84645"/>
    <lineage>
        <taxon>Eukaryota</taxon>
        <taxon>Metazoa</taxon>
        <taxon>Chordata</taxon>
        <taxon>Craniata</taxon>
        <taxon>Vertebrata</taxon>
        <taxon>Euteleostomi</taxon>
        <taxon>Actinopterygii</taxon>
        <taxon>Neopterygii</taxon>
        <taxon>Teleostei</taxon>
        <taxon>Ostariophysi</taxon>
        <taxon>Cypriniformes</taxon>
        <taxon>Cyprinidae</taxon>
        <taxon>Labeoninae</taxon>
        <taxon>Labeonini</taxon>
        <taxon>Labeo</taxon>
    </lineage>
</organism>
<evidence type="ECO:0000259" key="5">
    <source>
        <dbReference type="PROSITE" id="PS51720"/>
    </source>
</evidence>
<feature type="compositionally biased region" description="Basic and acidic residues" evidence="4">
    <location>
        <begin position="563"/>
        <end position="588"/>
    </location>
</feature>
<dbReference type="STRING" id="84645.A0A498MIG0"/>
<feature type="compositionally biased region" description="Basic and acidic residues" evidence="4">
    <location>
        <begin position="42"/>
        <end position="51"/>
    </location>
</feature>
<dbReference type="CDD" id="cd01852">
    <property type="entry name" value="AIG1"/>
    <property type="match status" value="1"/>
</dbReference>
<accession>A0A498MIG0</accession>
<evidence type="ECO:0000256" key="4">
    <source>
        <dbReference type="SAM" id="MobiDB-lite"/>
    </source>
</evidence>
<evidence type="ECO:0000256" key="1">
    <source>
        <dbReference type="ARBA" id="ARBA00008535"/>
    </source>
</evidence>
<feature type="domain" description="AIG1-type G" evidence="5">
    <location>
        <begin position="54"/>
        <end position="250"/>
    </location>
</feature>
<dbReference type="InterPro" id="IPR045058">
    <property type="entry name" value="GIMA/IAN/Toc"/>
</dbReference>
<dbReference type="InterPro" id="IPR006703">
    <property type="entry name" value="G_AIG1"/>
</dbReference>
<keyword evidence="2" id="KW-0547">Nucleotide-binding</keyword>
<feature type="region of interest" description="Disordered" evidence="4">
    <location>
        <begin position="643"/>
        <end position="693"/>
    </location>
</feature>
<dbReference type="SUPFAM" id="SSF52540">
    <property type="entry name" value="P-loop containing nucleoside triphosphate hydrolases"/>
    <property type="match status" value="1"/>
</dbReference>
<dbReference type="Pfam" id="PF04548">
    <property type="entry name" value="AIG1"/>
    <property type="match status" value="1"/>
</dbReference>
<name>A0A498MIG0_LABRO</name>
<dbReference type="PROSITE" id="PS51720">
    <property type="entry name" value="G_AIG1"/>
    <property type="match status" value="1"/>
</dbReference>
<dbReference type="GO" id="GO:0005525">
    <property type="term" value="F:GTP binding"/>
    <property type="evidence" value="ECO:0007669"/>
    <property type="project" value="UniProtKB-KW"/>
</dbReference>
<dbReference type="InterPro" id="IPR027417">
    <property type="entry name" value="P-loop_NTPase"/>
</dbReference>
<feature type="region of interest" description="Disordered" evidence="4">
    <location>
        <begin position="504"/>
        <end position="527"/>
    </location>
</feature>
<dbReference type="EMBL" id="QBIY01012683">
    <property type="protein sequence ID" value="RXN19202.1"/>
    <property type="molecule type" value="Genomic_DNA"/>
</dbReference>
<dbReference type="PANTHER" id="PTHR10903:SF170">
    <property type="entry name" value="GTPASE IMAP FAMILY MEMBER 7"/>
    <property type="match status" value="1"/>
</dbReference>
<evidence type="ECO:0000256" key="3">
    <source>
        <dbReference type="ARBA" id="ARBA00023134"/>
    </source>
</evidence>
<dbReference type="FunFam" id="3.40.50.300:FF:000366">
    <property type="entry name" value="GTPase, IMAP family member 2"/>
    <property type="match status" value="1"/>
</dbReference>
<evidence type="ECO:0000256" key="2">
    <source>
        <dbReference type="ARBA" id="ARBA00022741"/>
    </source>
</evidence>
<dbReference type="Gene3D" id="3.40.50.300">
    <property type="entry name" value="P-loop containing nucleotide triphosphate hydrolases"/>
    <property type="match status" value="1"/>
</dbReference>
<protein>
    <submittedName>
        <fullName evidence="6">GTPase IMAP family member 4-like protein</fullName>
    </submittedName>
</protein>
<dbReference type="PANTHER" id="PTHR10903">
    <property type="entry name" value="GTPASE, IMAP FAMILY MEMBER-RELATED"/>
    <property type="match status" value="1"/>
</dbReference>
<feature type="region of interest" description="Disordered" evidence="4">
    <location>
        <begin position="551"/>
        <end position="588"/>
    </location>
</feature>
<comment type="similarity">
    <text evidence="1">Belongs to the TRAFAC class TrmE-Era-EngA-EngB-Septin-like GTPase superfamily. AIG1/Toc34/Toc159-like paraseptin GTPase family. IAN subfamily.</text>
</comment>
<reference evidence="6 7" key="1">
    <citation type="submission" date="2018-03" db="EMBL/GenBank/DDBJ databases">
        <title>Draft genome sequence of Rohu Carp (Labeo rohita).</title>
        <authorList>
            <person name="Das P."/>
            <person name="Kushwaha B."/>
            <person name="Joshi C.G."/>
            <person name="Kumar D."/>
            <person name="Nagpure N.S."/>
            <person name="Sahoo L."/>
            <person name="Das S.P."/>
            <person name="Bit A."/>
            <person name="Patnaik S."/>
            <person name="Meher P.K."/>
            <person name="Jayasankar P."/>
            <person name="Koringa P.G."/>
            <person name="Patel N.V."/>
            <person name="Hinsu A.T."/>
            <person name="Kumar R."/>
            <person name="Pandey M."/>
            <person name="Agarwal S."/>
            <person name="Srivastava S."/>
            <person name="Singh M."/>
            <person name="Iquebal M.A."/>
            <person name="Jaiswal S."/>
            <person name="Angadi U.B."/>
            <person name="Kumar N."/>
            <person name="Raza M."/>
            <person name="Shah T.M."/>
            <person name="Rai A."/>
            <person name="Jena J.K."/>
        </authorList>
    </citation>
    <scope>NUCLEOTIDE SEQUENCE [LARGE SCALE GENOMIC DNA]</scope>
    <source>
        <strain evidence="6">DASCIFA01</strain>
        <tissue evidence="6">Testis</tissue>
    </source>
</reference>
<dbReference type="AlphaFoldDB" id="A0A498MIG0"/>
<gene>
    <name evidence="6" type="ORF">ROHU_036926</name>
</gene>
<proteinExistence type="inferred from homology"/>